<dbReference type="Gramene" id="mRNA:HanXRQr2_Chr17g0825111">
    <property type="protein sequence ID" value="mRNA:HanXRQr2_Chr17g0825111"/>
    <property type="gene ID" value="HanXRQr2_Chr17g0825111"/>
</dbReference>
<dbReference type="Proteomes" id="UP000215914">
    <property type="component" value="Unassembled WGS sequence"/>
</dbReference>
<organism evidence="2 3">
    <name type="scientific">Helianthus annuus</name>
    <name type="common">Common sunflower</name>
    <dbReference type="NCBI Taxonomy" id="4232"/>
    <lineage>
        <taxon>Eukaryota</taxon>
        <taxon>Viridiplantae</taxon>
        <taxon>Streptophyta</taxon>
        <taxon>Embryophyta</taxon>
        <taxon>Tracheophyta</taxon>
        <taxon>Spermatophyta</taxon>
        <taxon>Magnoliopsida</taxon>
        <taxon>eudicotyledons</taxon>
        <taxon>Gunneridae</taxon>
        <taxon>Pentapetalae</taxon>
        <taxon>asterids</taxon>
        <taxon>campanulids</taxon>
        <taxon>Asterales</taxon>
        <taxon>Asteraceae</taxon>
        <taxon>Asteroideae</taxon>
        <taxon>Heliantheae alliance</taxon>
        <taxon>Heliantheae</taxon>
        <taxon>Helianthus</taxon>
    </lineage>
</organism>
<reference evidence="2" key="1">
    <citation type="journal article" date="2017" name="Nature">
        <title>The sunflower genome provides insights into oil metabolism, flowering and Asterid evolution.</title>
        <authorList>
            <person name="Badouin H."/>
            <person name="Gouzy J."/>
            <person name="Grassa C.J."/>
            <person name="Murat F."/>
            <person name="Staton S.E."/>
            <person name="Cottret L."/>
            <person name="Lelandais-Briere C."/>
            <person name="Owens G.L."/>
            <person name="Carrere S."/>
            <person name="Mayjonade B."/>
            <person name="Legrand L."/>
            <person name="Gill N."/>
            <person name="Kane N.C."/>
            <person name="Bowers J.E."/>
            <person name="Hubner S."/>
            <person name="Bellec A."/>
            <person name="Berard A."/>
            <person name="Berges H."/>
            <person name="Blanchet N."/>
            <person name="Boniface M.C."/>
            <person name="Brunel D."/>
            <person name="Catrice O."/>
            <person name="Chaidir N."/>
            <person name="Claudel C."/>
            <person name="Donnadieu C."/>
            <person name="Faraut T."/>
            <person name="Fievet G."/>
            <person name="Helmstetter N."/>
            <person name="King M."/>
            <person name="Knapp S.J."/>
            <person name="Lai Z."/>
            <person name="Le Paslier M.C."/>
            <person name="Lippi Y."/>
            <person name="Lorenzon L."/>
            <person name="Mandel J.R."/>
            <person name="Marage G."/>
            <person name="Marchand G."/>
            <person name="Marquand E."/>
            <person name="Bret-Mestries E."/>
            <person name="Morien E."/>
            <person name="Nambeesan S."/>
            <person name="Nguyen T."/>
            <person name="Pegot-Espagnet P."/>
            <person name="Pouilly N."/>
            <person name="Raftis F."/>
            <person name="Sallet E."/>
            <person name="Schiex T."/>
            <person name="Thomas J."/>
            <person name="Vandecasteele C."/>
            <person name="Vares D."/>
            <person name="Vear F."/>
            <person name="Vautrin S."/>
            <person name="Crespi M."/>
            <person name="Mangin B."/>
            <person name="Burke J.M."/>
            <person name="Salse J."/>
            <person name="Munos S."/>
            <person name="Vincourt P."/>
            <person name="Rieseberg L.H."/>
            <person name="Langlade N.B."/>
        </authorList>
    </citation>
    <scope>NUCLEOTIDE SEQUENCE</scope>
    <source>
        <tissue evidence="2">Leaves</tissue>
    </source>
</reference>
<keyword evidence="3" id="KW-1185">Reference proteome</keyword>
<keyword evidence="1" id="KW-1133">Transmembrane helix</keyword>
<dbReference type="AlphaFoldDB" id="A0A9K3DNK7"/>
<evidence type="ECO:0000313" key="2">
    <source>
        <dbReference type="EMBL" id="KAF5757311.1"/>
    </source>
</evidence>
<keyword evidence="1" id="KW-0472">Membrane</keyword>
<gene>
    <name evidence="2" type="ORF">HanXRQr2_Chr17g0825111</name>
</gene>
<feature type="transmembrane region" description="Helical" evidence="1">
    <location>
        <begin position="6"/>
        <end position="26"/>
    </location>
</feature>
<proteinExistence type="predicted"/>
<accession>A0A9K3DNK7</accession>
<keyword evidence="1" id="KW-0812">Transmembrane</keyword>
<name>A0A9K3DNK7_HELAN</name>
<evidence type="ECO:0000256" key="1">
    <source>
        <dbReference type="SAM" id="Phobius"/>
    </source>
</evidence>
<protein>
    <submittedName>
        <fullName evidence="2">Uncharacterized protein</fullName>
    </submittedName>
</protein>
<comment type="caution">
    <text evidence="2">The sequence shown here is derived from an EMBL/GenBank/DDBJ whole genome shotgun (WGS) entry which is preliminary data.</text>
</comment>
<evidence type="ECO:0000313" key="3">
    <source>
        <dbReference type="Proteomes" id="UP000215914"/>
    </source>
</evidence>
<dbReference type="EMBL" id="MNCJ02000332">
    <property type="protein sequence ID" value="KAF5757311.1"/>
    <property type="molecule type" value="Genomic_DNA"/>
</dbReference>
<reference evidence="2" key="2">
    <citation type="submission" date="2020-06" db="EMBL/GenBank/DDBJ databases">
        <title>Helianthus annuus Genome sequencing and assembly Release 2.</title>
        <authorList>
            <person name="Gouzy J."/>
            <person name="Langlade N."/>
            <person name="Munos S."/>
        </authorList>
    </citation>
    <scope>NUCLEOTIDE SEQUENCE</scope>
    <source>
        <tissue evidence="2">Leaves</tissue>
    </source>
</reference>
<sequence>MGVCPVLPIFPFCCCVLCFVSLYVVAFEREGGRMATIAKKPDEELWYHRIVKNFVLPRDADLSFQPAAGAGCILRFVSRRSV</sequence>